<reference evidence="2" key="2">
    <citation type="submission" date="2011-02" db="EMBL/GenBank/DDBJ databases">
        <authorList>
            <person name="MacLean D."/>
        </authorList>
    </citation>
    <scope>NUCLEOTIDE SEQUENCE</scope>
</reference>
<proteinExistence type="predicted"/>
<gene>
    <name evidence="2" type="primary">AlNc14C143G7299</name>
    <name evidence="2" type="ORF">ALNC14_082160</name>
</gene>
<name>F0WLB1_9STRA</name>
<dbReference type="HOGENOM" id="CLU_1996818_0_0_1"/>
<keyword evidence="1" id="KW-0812">Transmembrane</keyword>
<keyword evidence="1" id="KW-0472">Membrane</keyword>
<evidence type="ECO:0000313" key="2">
    <source>
        <dbReference type="EMBL" id="CCA22073.1"/>
    </source>
</evidence>
<protein>
    <submittedName>
        <fullName evidence="2">AlNc14C143G7299 protein</fullName>
    </submittedName>
</protein>
<reference evidence="2" key="1">
    <citation type="journal article" date="2011" name="PLoS Biol.">
        <title>Gene gain and loss during evolution of obligate parasitism in the white rust pathogen of Arabidopsis thaliana.</title>
        <authorList>
            <person name="Kemen E."/>
            <person name="Gardiner A."/>
            <person name="Schultz-Larsen T."/>
            <person name="Kemen A.C."/>
            <person name="Balmuth A.L."/>
            <person name="Robert-Seilaniantz A."/>
            <person name="Bailey K."/>
            <person name="Holub E."/>
            <person name="Studholme D.J."/>
            <person name="Maclean D."/>
            <person name="Jones J.D."/>
        </authorList>
    </citation>
    <scope>NUCLEOTIDE SEQUENCE</scope>
</reference>
<accession>F0WLB1</accession>
<keyword evidence="1" id="KW-1133">Transmembrane helix</keyword>
<evidence type="ECO:0000256" key="1">
    <source>
        <dbReference type="SAM" id="Phobius"/>
    </source>
</evidence>
<sequence>MKCLMDWLIKPSDTGRRGLYFLGHHQTLFSSIGSTNPTKASGSTPSLQCTNTVDIIDAGMFDQASYTMNAYLTNMGEVFFIRTSGCYNPIKSIESHSSKRGMRFHLLTAINANFILLSYFIGLFLRVVP</sequence>
<organism evidence="2">
    <name type="scientific">Albugo laibachii Nc14</name>
    <dbReference type="NCBI Taxonomy" id="890382"/>
    <lineage>
        <taxon>Eukaryota</taxon>
        <taxon>Sar</taxon>
        <taxon>Stramenopiles</taxon>
        <taxon>Oomycota</taxon>
        <taxon>Peronosporomycetes</taxon>
        <taxon>Albuginales</taxon>
        <taxon>Albuginaceae</taxon>
        <taxon>Albugo</taxon>
    </lineage>
</organism>
<feature type="transmembrane region" description="Helical" evidence="1">
    <location>
        <begin position="104"/>
        <end position="125"/>
    </location>
</feature>
<dbReference type="EMBL" id="FR824188">
    <property type="protein sequence ID" value="CCA22073.1"/>
    <property type="molecule type" value="Genomic_DNA"/>
</dbReference>
<dbReference type="AlphaFoldDB" id="F0WLB1"/>